<accession>A0A0S4J7D3</accession>
<dbReference type="InterPro" id="IPR035802">
    <property type="entry name" value="ENTH/VHS_tepsin"/>
</dbReference>
<dbReference type="CDD" id="cd03572">
    <property type="entry name" value="ENTH_like_Tepsin"/>
    <property type="match status" value="1"/>
</dbReference>
<dbReference type="AlphaFoldDB" id="A0A0S4J7D3"/>
<dbReference type="SUPFAM" id="SSF48464">
    <property type="entry name" value="ENTH/VHS domain"/>
    <property type="match status" value="1"/>
</dbReference>
<feature type="region of interest" description="Disordered" evidence="5">
    <location>
        <begin position="452"/>
        <end position="635"/>
    </location>
</feature>
<dbReference type="GO" id="GO:0032588">
    <property type="term" value="C:trans-Golgi network membrane"/>
    <property type="evidence" value="ECO:0007669"/>
    <property type="project" value="TreeGrafter"/>
</dbReference>
<comment type="subcellular location">
    <subcellularLocation>
        <location evidence="1">Cytoplasmic vesicle</location>
    </subcellularLocation>
    <subcellularLocation>
        <location evidence="2">Golgi apparatus</location>
    </subcellularLocation>
</comment>
<dbReference type="OMA" id="NKWAEHM"/>
<feature type="compositionally biased region" description="Low complexity" evidence="5">
    <location>
        <begin position="605"/>
        <end position="616"/>
    </location>
</feature>
<dbReference type="Gene3D" id="1.25.40.90">
    <property type="match status" value="2"/>
</dbReference>
<feature type="compositionally biased region" description="Gly residues" evidence="5">
    <location>
        <begin position="252"/>
        <end position="272"/>
    </location>
</feature>
<keyword evidence="4" id="KW-0968">Cytoplasmic vesicle</keyword>
<dbReference type="EMBL" id="CYKH01001117">
    <property type="protein sequence ID" value="CUG84380.1"/>
    <property type="molecule type" value="Genomic_DNA"/>
</dbReference>
<dbReference type="Proteomes" id="UP000051952">
    <property type="component" value="Unassembled WGS sequence"/>
</dbReference>
<protein>
    <recommendedName>
        <fullName evidence="8">ENTH domain-containing protein</fullName>
    </recommendedName>
</protein>
<evidence type="ECO:0000256" key="3">
    <source>
        <dbReference type="ARBA" id="ARBA00023034"/>
    </source>
</evidence>
<evidence type="ECO:0000313" key="7">
    <source>
        <dbReference type="Proteomes" id="UP000051952"/>
    </source>
</evidence>
<reference evidence="7" key="1">
    <citation type="submission" date="2015-09" db="EMBL/GenBank/DDBJ databases">
        <authorList>
            <consortium name="Pathogen Informatics"/>
        </authorList>
    </citation>
    <scope>NUCLEOTIDE SEQUENCE [LARGE SCALE GENOMIC DNA]</scope>
    <source>
        <strain evidence="7">Lake Konstanz</strain>
    </source>
</reference>
<feature type="compositionally biased region" description="Low complexity" evidence="5">
    <location>
        <begin position="690"/>
        <end position="702"/>
    </location>
</feature>
<feature type="compositionally biased region" description="Polar residues" evidence="5">
    <location>
        <begin position="525"/>
        <end position="550"/>
    </location>
</feature>
<dbReference type="PANTHER" id="PTHR21514:SF0">
    <property type="entry name" value="AP-4 COMPLEX ACCESSORY SUBUNIT TEPSIN"/>
    <property type="match status" value="1"/>
</dbReference>
<dbReference type="OrthoDB" id="118154at2759"/>
<name>A0A0S4J7D3_BODSA</name>
<sequence length="739" mass="79538">MDKSLLKRALEDTEDPTPGYMFRDIAQWTFIDHNTQTKLIAFLMDKLRPTASVHVLAKTLRVLKVLCETGHTDFQKEMQRRSDDLKQFASYRGKPDAKFGDKLNEKVRATAREAIDAAFSHRKETKVQVLKGHGSDSTYEETNTTFTTGSKVTSESNGWFGGSSAAPAGGNANMAPMPTTNKWAEHMAQVASGKGPSVAGAGPGVVTSFVDAAKTGFGLWQENVKTTEQLVMESMNNGTEFRPVDLGFGGQGFGGGAGGGGHSSSAGSGAGGWKFTEEGGAGGAGVKQEALKILTPFQAEVERICNFKSTPQRVELTQFLTAIEEISDRRNSSDLEELGEVLDEHLQQKYNWQHRLNAMSAIEALLRHQSLDGRESFEQYFKENPEDVQRNIHVVQGSLKEKAQKVLKLLGVPERTKGQNETSAVHQPAQQISVATNAGGFSWASPTPVVEASREASAEASNDISLGGMTVKSRSAKPQEDKTKLRKRAAMKVADEDESPPVAPQQVAKPAQQQQQASSSAGWGNDSNATTANSWGSWGGEQTSAQSSQGWGFDAPVAQQQQQQQQPQPVVPVQQQQQQQQQKPKDALDDLFGGPANSWGSSVTPQATSPQLQPAPQSAPAPVAPAPAAPAPPAPGINMQMVMQMQQQLQMMLTQINMSDPNAVAQMQALMAQQQQLMAMVTAAQQPAAAAAPQASQQPEEAVVPHSHFAVQKPQPAAPPLNDSFAAVQQEMMSRMRPQ</sequence>
<dbReference type="InterPro" id="IPR008942">
    <property type="entry name" value="ENTH_VHS"/>
</dbReference>
<evidence type="ECO:0000256" key="4">
    <source>
        <dbReference type="ARBA" id="ARBA00023329"/>
    </source>
</evidence>
<dbReference type="PANTHER" id="PTHR21514">
    <property type="entry name" value="AP-4 COMPLEX ACCESSORY SUBUNIT TEPSIN"/>
    <property type="match status" value="1"/>
</dbReference>
<keyword evidence="7" id="KW-1185">Reference proteome</keyword>
<feature type="compositionally biased region" description="Low complexity" evidence="5">
    <location>
        <begin position="504"/>
        <end position="521"/>
    </location>
</feature>
<dbReference type="GO" id="GO:0031410">
    <property type="term" value="C:cytoplasmic vesicle"/>
    <property type="evidence" value="ECO:0007669"/>
    <property type="project" value="UniProtKB-SubCell"/>
</dbReference>
<organism evidence="6 7">
    <name type="scientific">Bodo saltans</name>
    <name type="common">Flagellated protozoan</name>
    <dbReference type="NCBI Taxonomy" id="75058"/>
    <lineage>
        <taxon>Eukaryota</taxon>
        <taxon>Discoba</taxon>
        <taxon>Euglenozoa</taxon>
        <taxon>Kinetoplastea</taxon>
        <taxon>Metakinetoplastina</taxon>
        <taxon>Eubodonida</taxon>
        <taxon>Bodonidae</taxon>
        <taxon>Bodo</taxon>
    </lineage>
</organism>
<feature type="region of interest" description="Disordered" evidence="5">
    <location>
        <begin position="690"/>
        <end position="722"/>
    </location>
</feature>
<evidence type="ECO:0008006" key="8">
    <source>
        <dbReference type="Google" id="ProtNLM"/>
    </source>
</evidence>
<evidence type="ECO:0000313" key="6">
    <source>
        <dbReference type="EMBL" id="CUG84380.1"/>
    </source>
</evidence>
<evidence type="ECO:0000256" key="5">
    <source>
        <dbReference type="SAM" id="MobiDB-lite"/>
    </source>
</evidence>
<dbReference type="InterPro" id="IPR039273">
    <property type="entry name" value="TEPSIN"/>
</dbReference>
<feature type="region of interest" description="Disordered" evidence="5">
    <location>
        <begin position="131"/>
        <end position="153"/>
    </location>
</feature>
<gene>
    <name evidence="6" type="ORF">BSAL_88615</name>
</gene>
<feature type="compositionally biased region" description="Low complexity" evidence="5">
    <location>
        <begin position="559"/>
        <end position="582"/>
    </location>
</feature>
<keyword evidence="3" id="KW-0333">Golgi apparatus</keyword>
<proteinExistence type="predicted"/>
<dbReference type="VEuPathDB" id="TriTrypDB:BSAL_88615"/>
<feature type="compositionally biased region" description="Pro residues" evidence="5">
    <location>
        <begin position="617"/>
        <end position="635"/>
    </location>
</feature>
<evidence type="ECO:0000256" key="1">
    <source>
        <dbReference type="ARBA" id="ARBA00004541"/>
    </source>
</evidence>
<feature type="region of interest" description="Disordered" evidence="5">
    <location>
        <begin position="252"/>
        <end position="276"/>
    </location>
</feature>
<evidence type="ECO:0000256" key="2">
    <source>
        <dbReference type="ARBA" id="ARBA00004555"/>
    </source>
</evidence>